<dbReference type="Proteomes" id="UP001057375">
    <property type="component" value="Unassembled WGS sequence"/>
</dbReference>
<evidence type="ECO:0000313" key="2">
    <source>
        <dbReference type="EMBL" id="GKT32337.1"/>
    </source>
</evidence>
<comment type="caution">
    <text evidence="2">The sequence shown here is derived from an EMBL/GenBank/DDBJ whole genome shotgun (WGS) entry which is preliminary data.</text>
</comment>
<dbReference type="Pfam" id="PF16189">
    <property type="entry name" value="Creatinase_N_2"/>
    <property type="match status" value="1"/>
</dbReference>
<dbReference type="InterPro" id="IPR050422">
    <property type="entry name" value="X-Pro_aminopeptidase_P"/>
</dbReference>
<name>A0ABQ5KII6_9EUKA</name>
<dbReference type="InterPro" id="IPR000994">
    <property type="entry name" value="Pept_M24"/>
</dbReference>
<dbReference type="EMBL" id="BQXS01009972">
    <property type="protein sequence ID" value="GKT32337.1"/>
    <property type="molecule type" value="Genomic_DNA"/>
</dbReference>
<proteinExistence type="predicted"/>
<accession>A0ABQ5KII6</accession>
<evidence type="ECO:0000313" key="3">
    <source>
        <dbReference type="Proteomes" id="UP001057375"/>
    </source>
</evidence>
<dbReference type="Pfam" id="PF00557">
    <property type="entry name" value="Peptidase_M24"/>
    <property type="match status" value="2"/>
</dbReference>
<dbReference type="InterPro" id="IPR029149">
    <property type="entry name" value="Creatin/AminoP/Spt16_N"/>
</dbReference>
<sequence length="924" mass="102893">MDIIVSELSDFSLSMIHTTIIESLNYLDIDALIIPLTDPHQSEYVPEAYNLVKFVSGFTGSAGTIMFTKEGGKYFWSDSRYEQQSAMEIPEFTRFIYGGGRKDLRLSGWLAKNMIGKRILLNGYLFSHKKLVSIEKSLISDSKTSEMPPNLSITRSTSLKELKSVIPLLSSQYLIILDSCPVKMFLEAKGGNVPTFVASIPTIPPFKSPLSSKLTKDEAKSQDVKENSLRVSKLINQLLISMNKKTPFASRLKSLDSDGSETLLEKSEITISLFLSSLDSIAWLLGIRAHDIKCNSVSVAYCGISCKFQISRKKPAETSIPTCDFFVSQDFDDISVISISIPRCDIFFANKESSAKYPIFDEQGDIVLPPPKYNQIAQVLDETFKGTMAIYTDSYDQALNYPSSLFSGEIGDFVLVTSEKSLNCVFHQEWKKFEGESHPSHQSFTFLTLPLCPCDIAKSIKTELEITRAREMHVLDGIAIFKTWCWLCDCIEEGKALTEYDFSLKLSQMRKDHGASDDSFEAIVGSGKNGSIIHYKPSESESSVILPGQPLLVDSGGIYLPSVTTDTTRTWVVPSIHSKTPSLIQSPDGSYSRSYSSVLKAHIALSMAVFPEDTQSKVLDFIARHHVWGCQLGDFGHSTGHGVGCGLCVHEGPPYISSSDTPVTSLGIKENMMFSNEPGFYLPGKYGIRIENVHVAKKINPIDIPHPEIQKKELLQLETLTLVPYDVSCPPYISSSDTPVTSLGIKENMMFSNEPGFYLPGKYGIRIENVHVAKKINPIDIPHPEIQKKELLQLETLTLVPYDVSSPNINWERIDDICSELRADKDFGLVEAYPLTEEKLMLEVNGKLTNIHRNILRSTISEYSKPVRAMKPGLIAIGQWFPVLDAMSAAKRRIGDKKRYSSKELMGLWTVIKSISCLQACSLT</sequence>
<organism evidence="2 3">
    <name type="scientific">Aduncisulcus paluster</name>
    <dbReference type="NCBI Taxonomy" id="2918883"/>
    <lineage>
        <taxon>Eukaryota</taxon>
        <taxon>Metamonada</taxon>
        <taxon>Carpediemonas-like organisms</taxon>
        <taxon>Aduncisulcus</taxon>
    </lineage>
</organism>
<reference evidence="2" key="1">
    <citation type="submission" date="2022-03" db="EMBL/GenBank/DDBJ databases">
        <title>Draft genome sequence of Aduncisulcus paluster, a free-living microaerophilic Fornicata.</title>
        <authorList>
            <person name="Yuyama I."/>
            <person name="Kume K."/>
            <person name="Tamura T."/>
            <person name="Inagaki Y."/>
            <person name="Hashimoto T."/>
        </authorList>
    </citation>
    <scope>NUCLEOTIDE SEQUENCE</scope>
    <source>
        <strain evidence="2">NY0171</strain>
    </source>
</reference>
<dbReference type="Gene3D" id="3.40.350.10">
    <property type="entry name" value="Creatinase/prolidase N-terminal domain"/>
    <property type="match status" value="2"/>
</dbReference>
<dbReference type="Gene3D" id="3.90.230.10">
    <property type="entry name" value="Creatinase/methionine aminopeptidase superfamily"/>
    <property type="match status" value="2"/>
</dbReference>
<gene>
    <name evidence="2" type="ORF">ADUPG1_006516</name>
</gene>
<evidence type="ECO:0000259" key="1">
    <source>
        <dbReference type="Pfam" id="PF00557"/>
    </source>
</evidence>
<dbReference type="PANTHER" id="PTHR43763:SF6">
    <property type="entry name" value="XAA-PRO AMINOPEPTIDASE 1"/>
    <property type="match status" value="1"/>
</dbReference>
<keyword evidence="3" id="KW-1185">Reference proteome</keyword>
<feature type="domain" description="Peptidase M24" evidence="1">
    <location>
        <begin position="490"/>
        <end position="695"/>
    </location>
</feature>
<dbReference type="SUPFAM" id="SSF55920">
    <property type="entry name" value="Creatinase/aminopeptidase"/>
    <property type="match status" value="2"/>
</dbReference>
<protein>
    <recommendedName>
        <fullName evidence="1">Peptidase M24 domain-containing protein</fullName>
    </recommendedName>
</protein>
<dbReference type="PANTHER" id="PTHR43763">
    <property type="entry name" value="XAA-PRO AMINOPEPTIDASE 1"/>
    <property type="match status" value="1"/>
</dbReference>
<dbReference type="InterPro" id="IPR036005">
    <property type="entry name" value="Creatinase/aminopeptidase-like"/>
</dbReference>
<feature type="domain" description="Peptidase M24" evidence="1">
    <location>
        <begin position="727"/>
        <end position="772"/>
    </location>
</feature>